<dbReference type="Proteomes" id="UP000548867">
    <property type="component" value="Unassembled WGS sequence"/>
</dbReference>
<organism evidence="1 2">
    <name type="scientific">Novosphingobium sediminicola</name>
    <dbReference type="NCBI Taxonomy" id="563162"/>
    <lineage>
        <taxon>Bacteria</taxon>
        <taxon>Pseudomonadati</taxon>
        <taxon>Pseudomonadota</taxon>
        <taxon>Alphaproteobacteria</taxon>
        <taxon>Sphingomonadales</taxon>
        <taxon>Sphingomonadaceae</taxon>
        <taxon>Novosphingobium</taxon>
    </lineage>
</organism>
<comment type="caution">
    <text evidence="1">The sequence shown here is derived from an EMBL/GenBank/DDBJ whole genome shotgun (WGS) entry which is preliminary data.</text>
</comment>
<dbReference type="EMBL" id="JACIDX010000017">
    <property type="protein sequence ID" value="MBB3956852.1"/>
    <property type="molecule type" value="Genomic_DNA"/>
</dbReference>
<evidence type="ECO:0000313" key="1">
    <source>
        <dbReference type="EMBL" id="MBB3956852.1"/>
    </source>
</evidence>
<dbReference type="RefSeq" id="WP_183627704.1">
    <property type="nucleotide sequence ID" value="NZ_JACIDX010000017.1"/>
</dbReference>
<evidence type="ECO:0000313" key="2">
    <source>
        <dbReference type="Proteomes" id="UP000548867"/>
    </source>
</evidence>
<keyword evidence="2" id="KW-1185">Reference proteome</keyword>
<dbReference type="AlphaFoldDB" id="A0A7W6CJ63"/>
<accession>A0A7W6CJ63</accession>
<gene>
    <name evidence="1" type="ORF">GGR38_003819</name>
</gene>
<reference evidence="1 2" key="1">
    <citation type="submission" date="2020-08" db="EMBL/GenBank/DDBJ databases">
        <title>Genomic Encyclopedia of Type Strains, Phase IV (KMG-IV): sequencing the most valuable type-strain genomes for metagenomic binning, comparative biology and taxonomic classification.</title>
        <authorList>
            <person name="Goeker M."/>
        </authorList>
    </citation>
    <scope>NUCLEOTIDE SEQUENCE [LARGE SCALE GENOMIC DNA]</scope>
    <source>
        <strain evidence="1 2">DSM 27057</strain>
    </source>
</reference>
<name>A0A7W6CJ63_9SPHN</name>
<proteinExistence type="predicted"/>
<protein>
    <submittedName>
        <fullName evidence="1">Uncharacterized protein</fullName>
    </submittedName>
</protein>
<sequence length="126" mass="13774">MTGEDLALGREAAPLYAYTAFSSIVQPSMPLSGIALCFPNVRRREWVAFCAERSDNVLRNLLTTHPVFFGFSVRSTPAPAFFFEKNKGPMAQVTPTWTAQAVIFLAVRQAATSALLTVGSLQQGLY</sequence>